<organism evidence="1 2">
    <name type="scientific">Hydrogenimonas thermophila</name>
    <dbReference type="NCBI Taxonomy" id="223786"/>
    <lineage>
        <taxon>Bacteria</taxon>
        <taxon>Pseudomonadati</taxon>
        <taxon>Campylobacterota</taxon>
        <taxon>Epsilonproteobacteria</taxon>
        <taxon>Campylobacterales</taxon>
        <taxon>Hydrogenimonadaceae</taxon>
        <taxon>Hydrogenimonas</taxon>
    </lineage>
</organism>
<evidence type="ECO:0000313" key="1">
    <source>
        <dbReference type="EMBL" id="SFP07257.1"/>
    </source>
</evidence>
<gene>
    <name evidence="1" type="ORF">SAMN05216234_105112</name>
</gene>
<evidence type="ECO:0000313" key="2">
    <source>
        <dbReference type="Proteomes" id="UP000199227"/>
    </source>
</evidence>
<dbReference type="EMBL" id="FOXB01000005">
    <property type="protein sequence ID" value="SFP07257.1"/>
    <property type="molecule type" value="Genomic_DNA"/>
</dbReference>
<name>A0A1I5MD63_9BACT</name>
<dbReference type="STRING" id="223786.SAMN05216234_105112"/>
<keyword evidence="2" id="KW-1185">Reference proteome</keyword>
<reference evidence="1 2" key="1">
    <citation type="submission" date="2016-10" db="EMBL/GenBank/DDBJ databases">
        <authorList>
            <person name="de Groot N.N."/>
        </authorList>
    </citation>
    <scope>NUCLEOTIDE SEQUENCE [LARGE SCALE GENOMIC DNA]</scope>
    <source>
        <strain evidence="1 2">EP1-55-1</strain>
    </source>
</reference>
<accession>A0A1I5MD63</accession>
<dbReference type="Proteomes" id="UP000199227">
    <property type="component" value="Unassembled WGS sequence"/>
</dbReference>
<proteinExistence type="predicted"/>
<dbReference type="OrthoDB" id="5333970at2"/>
<protein>
    <submittedName>
        <fullName evidence="1">Uncharacterized protein</fullName>
    </submittedName>
</protein>
<sequence length="154" mass="18465">MIFYNILDKHWLWKEVREHLGLSNPAYTFWPSTPHIKLGRYIFLQKNSLPEKYAHVEPILTDLSGYLPTQYAAGMLGTDVHIFNTKQMKLHKCFEYKFVCDVKFVNIRRFFLENQIQVGRRSIIQLDRLERLEITPDCRFYRIDDKYGVVVYDV</sequence>
<dbReference type="AlphaFoldDB" id="A0A1I5MD63"/>
<dbReference type="RefSeq" id="WP_092911122.1">
    <property type="nucleotide sequence ID" value="NZ_CP136592.1"/>
</dbReference>